<dbReference type="EMBL" id="GL945431">
    <property type="protein sequence ID" value="EGO28013.1"/>
    <property type="molecule type" value="Genomic_DNA"/>
</dbReference>
<protein>
    <submittedName>
        <fullName evidence="2">Uncharacterized protein</fullName>
    </submittedName>
</protein>
<sequence>MAGVTSATFVNLVVGLMINWASIVVGFYSLYTIIINILPKYVIRDLENLLKETRGGCITTLEEGLFCGENNQGTYLQRLQEQEEEVSILVIRTYRANTLYKQFRELFGGLSWQIRRKYSEVRDLRDSITLAREEGKHLARSETRILSPLLLSTMRPRTFSPSPRSSMAHPVQQLHDLLASPSSRKSIILPYSPPMAVQSLALPQTPPECHKA</sequence>
<dbReference type="RefSeq" id="XP_007316104.1">
    <property type="nucleotide sequence ID" value="XM_007316042.1"/>
</dbReference>
<evidence type="ECO:0000313" key="2">
    <source>
        <dbReference type="EMBL" id="EGO28013.1"/>
    </source>
</evidence>
<dbReference type="Proteomes" id="UP000008064">
    <property type="component" value="Unassembled WGS sequence"/>
</dbReference>
<dbReference type="HOGENOM" id="CLU_1300339_0_0_1"/>
<gene>
    <name evidence="2" type="ORF">SERLADRAFT_414193</name>
</gene>
<keyword evidence="1" id="KW-0812">Transmembrane</keyword>
<name>F8NNF6_SERL9</name>
<keyword evidence="1" id="KW-1133">Transmembrane helix</keyword>
<evidence type="ECO:0000256" key="1">
    <source>
        <dbReference type="SAM" id="Phobius"/>
    </source>
</evidence>
<organism>
    <name type="scientific">Serpula lacrymans var. lacrymans (strain S7.9)</name>
    <name type="common">Dry rot fungus</name>
    <dbReference type="NCBI Taxonomy" id="578457"/>
    <lineage>
        <taxon>Eukaryota</taxon>
        <taxon>Fungi</taxon>
        <taxon>Dikarya</taxon>
        <taxon>Basidiomycota</taxon>
        <taxon>Agaricomycotina</taxon>
        <taxon>Agaricomycetes</taxon>
        <taxon>Agaricomycetidae</taxon>
        <taxon>Boletales</taxon>
        <taxon>Coniophorineae</taxon>
        <taxon>Serpulaceae</taxon>
        <taxon>Serpula</taxon>
    </lineage>
</organism>
<accession>F8NNF6</accession>
<proteinExistence type="predicted"/>
<reference evidence="2" key="1">
    <citation type="submission" date="2011-04" db="EMBL/GenBank/DDBJ databases">
        <title>Evolution of plant cell wall degrading machinery underlies the functional diversity of forest fungi.</title>
        <authorList>
            <consortium name="US DOE Joint Genome Institute (JGI-PGF)"/>
            <person name="Eastwood D.C."/>
            <person name="Floudas D."/>
            <person name="Binder M."/>
            <person name="Majcherczyk A."/>
            <person name="Schneider P."/>
            <person name="Aerts A."/>
            <person name="Asiegbu F.O."/>
            <person name="Baker S.E."/>
            <person name="Barry K."/>
            <person name="Bendiksby M."/>
            <person name="Blumentritt M."/>
            <person name="Coutinho P.M."/>
            <person name="Cullen D."/>
            <person name="Cullen D."/>
            <person name="Gathman A."/>
            <person name="Goodell B."/>
            <person name="Henrissat B."/>
            <person name="Ihrmark K."/>
            <person name="Kauserud H."/>
            <person name="Kohler A."/>
            <person name="LaButti K."/>
            <person name="Lapidus A."/>
            <person name="Lavin J.L."/>
            <person name="Lee Y.-H."/>
            <person name="Lindquist E."/>
            <person name="Lilly W."/>
            <person name="Lucas S."/>
            <person name="Morin E."/>
            <person name="Murat C."/>
            <person name="Oguiza J.A."/>
            <person name="Park J."/>
            <person name="Pisabarro A.G."/>
            <person name="Riley R."/>
            <person name="Rosling A."/>
            <person name="Salamov A."/>
            <person name="Schmidt O."/>
            <person name="Schmutz J."/>
            <person name="Skrede I."/>
            <person name="Stenlid J."/>
            <person name="Wiebenga A."/>
            <person name="Xie X."/>
            <person name="Kues U."/>
            <person name="Hibbett D.S."/>
            <person name="Hoffmeister D."/>
            <person name="Hogberg N."/>
            <person name="Martin F."/>
            <person name="Grigoriev I.V."/>
            <person name="Watkinson S.C."/>
        </authorList>
    </citation>
    <scope>NUCLEOTIDE SEQUENCE</scope>
    <source>
        <strain evidence="2">S7.9</strain>
    </source>
</reference>
<dbReference type="AlphaFoldDB" id="F8NNF6"/>
<keyword evidence="1" id="KW-0472">Membrane</keyword>
<dbReference type="KEGG" id="sla:SERLADRAFT_414193"/>
<feature type="transmembrane region" description="Helical" evidence="1">
    <location>
        <begin position="12"/>
        <end position="38"/>
    </location>
</feature>
<dbReference type="GeneID" id="18813234"/>